<evidence type="ECO:0000256" key="3">
    <source>
        <dbReference type="ARBA" id="ARBA00023125"/>
    </source>
</evidence>
<evidence type="ECO:0000259" key="5">
    <source>
        <dbReference type="PROSITE" id="PS50931"/>
    </source>
</evidence>
<dbReference type="PROSITE" id="PS50931">
    <property type="entry name" value="HTH_LYSR"/>
    <property type="match status" value="1"/>
</dbReference>
<dbReference type="Proteomes" id="UP000536262">
    <property type="component" value="Unassembled WGS sequence"/>
</dbReference>
<dbReference type="SUPFAM" id="SSF53850">
    <property type="entry name" value="Periplasmic binding protein-like II"/>
    <property type="match status" value="1"/>
</dbReference>
<dbReference type="Pfam" id="PF00126">
    <property type="entry name" value="HTH_1"/>
    <property type="match status" value="1"/>
</dbReference>
<dbReference type="Gene3D" id="1.10.10.10">
    <property type="entry name" value="Winged helix-like DNA-binding domain superfamily/Winged helix DNA-binding domain"/>
    <property type="match status" value="1"/>
</dbReference>
<sequence length="311" mass="33827">MRKYRTALPPLDLLIFFEAAHRVGSFTGCASELHVSQAAVSKRIHQLEEWIGEPLFMRNGKRLAPTESGERLYHTVGMALEFLRQGLGTLREHAMRPLSIGAHTVVGMFWLTAQLQAFGLSGDACPTRLVTSDNTGDLLSGKSDLLVVYSNGLVPGCRTTRLLDEEMVPMASPALAAALGADGSGPFQHCRRTDGPPLLNYLRSAPDWVDWRVWFDGLSLEGPEGWHVKTMSTYSQTIGEAIRGNGIALGSVALLQSELAAGRLVPLTQDVLRTDRGYYLCHSESAPLAGEAQRLADFLVAAAHSQNAFAR</sequence>
<evidence type="ECO:0000256" key="4">
    <source>
        <dbReference type="ARBA" id="ARBA00023163"/>
    </source>
</evidence>
<dbReference type="Pfam" id="PF03466">
    <property type="entry name" value="LysR_substrate"/>
    <property type="match status" value="1"/>
</dbReference>
<dbReference type="PRINTS" id="PR00039">
    <property type="entry name" value="HTHLYSR"/>
</dbReference>
<dbReference type="InterPro" id="IPR005119">
    <property type="entry name" value="LysR_subst-bd"/>
</dbReference>
<gene>
    <name evidence="6" type="ORF">GGR00_002360</name>
</gene>
<dbReference type="EMBL" id="JACHOU010000004">
    <property type="protein sequence ID" value="MBB6354576.1"/>
    <property type="molecule type" value="Genomic_DNA"/>
</dbReference>
<keyword evidence="7" id="KW-1185">Reference proteome</keyword>
<accession>A0A7X0F7H2</accession>
<dbReference type="RefSeq" id="WP_055970681.1">
    <property type="nucleotide sequence ID" value="NZ_BAABEG010000001.1"/>
</dbReference>
<dbReference type="Gene3D" id="3.40.190.10">
    <property type="entry name" value="Periplasmic binding protein-like II"/>
    <property type="match status" value="2"/>
</dbReference>
<evidence type="ECO:0000256" key="2">
    <source>
        <dbReference type="ARBA" id="ARBA00023015"/>
    </source>
</evidence>
<proteinExistence type="inferred from homology"/>
<dbReference type="GO" id="GO:0003700">
    <property type="term" value="F:DNA-binding transcription factor activity"/>
    <property type="evidence" value="ECO:0007669"/>
    <property type="project" value="InterPro"/>
</dbReference>
<organism evidence="6 7">
    <name type="scientific">Aminobacter aganoensis</name>
    <dbReference type="NCBI Taxonomy" id="83264"/>
    <lineage>
        <taxon>Bacteria</taxon>
        <taxon>Pseudomonadati</taxon>
        <taxon>Pseudomonadota</taxon>
        <taxon>Alphaproteobacteria</taxon>
        <taxon>Hyphomicrobiales</taxon>
        <taxon>Phyllobacteriaceae</taxon>
        <taxon>Aminobacter</taxon>
    </lineage>
</organism>
<dbReference type="PANTHER" id="PTHR30537">
    <property type="entry name" value="HTH-TYPE TRANSCRIPTIONAL REGULATOR"/>
    <property type="match status" value="1"/>
</dbReference>
<dbReference type="SUPFAM" id="SSF46785">
    <property type="entry name" value="Winged helix' DNA-binding domain"/>
    <property type="match status" value="1"/>
</dbReference>
<dbReference type="InterPro" id="IPR058163">
    <property type="entry name" value="LysR-type_TF_proteobact-type"/>
</dbReference>
<dbReference type="AlphaFoldDB" id="A0A7X0F7H2"/>
<evidence type="ECO:0000256" key="1">
    <source>
        <dbReference type="ARBA" id="ARBA00009437"/>
    </source>
</evidence>
<dbReference type="InterPro" id="IPR036388">
    <property type="entry name" value="WH-like_DNA-bd_sf"/>
</dbReference>
<dbReference type="PANTHER" id="PTHR30537:SF5">
    <property type="entry name" value="HTH-TYPE TRANSCRIPTIONAL ACTIVATOR TTDR-RELATED"/>
    <property type="match status" value="1"/>
</dbReference>
<comment type="caution">
    <text evidence="6">The sequence shown here is derived from an EMBL/GenBank/DDBJ whole genome shotgun (WGS) entry which is preliminary data.</text>
</comment>
<name>A0A7X0F7H2_9HYPH</name>
<keyword evidence="3 6" id="KW-0238">DNA-binding</keyword>
<keyword evidence="4" id="KW-0804">Transcription</keyword>
<keyword evidence="2" id="KW-0805">Transcription regulation</keyword>
<comment type="similarity">
    <text evidence="1">Belongs to the LysR transcriptional regulatory family.</text>
</comment>
<dbReference type="GO" id="GO:0003677">
    <property type="term" value="F:DNA binding"/>
    <property type="evidence" value="ECO:0007669"/>
    <property type="project" value="UniProtKB-KW"/>
</dbReference>
<evidence type="ECO:0000313" key="7">
    <source>
        <dbReference type="Proteomes" id="UP000536262"/>
    </source>
</evidence>
<protein>
    <submittedName>
        <fullName evidence="6">DNA-binding transcriptional LysR family regulator</fullName>
    </submittedName>
</protein>
<feature type="domain" description="HTH lysR-type" evidence="5">
    <location>
        <begin position="9"/>
        <end position="66"/>
    </location>
</feature>
<dbReference type="InterPro" id="IPR000847">
    <property type="entry name" value="LysR_HTH_N"/>
</dbReference>
<evidence type="ECO:0000313" key="6">
    <source>
        <dbReference type="EMBL" id="MBB6354576.1"/>
    </source>
</evidence>
<reference evidence="6 7" key="1">
    <citation type="submission" date="2020-08" db="EMBL/GenBank/DDBJ databases">
        <title>Genomic Encyclopedia of Type Strains, Phase IV (KMG-IV): sequencing the most valuable type-strain genomes for metagenomic binning, comparative biology and taxonomic classification.</title>
        <authorList>
            <person name="Goeker M."/>
        </authorList>
    </citation>
    <scope>NUCLEOTIDE SEQUENCE [LARGE SCALE GENOMIC DNA]</scope>
    <source>
        <strain evidence="6 7">DSM 7051</strain>
    </source>
</reference>
<dbReference type="InterPro" id="IPR036390">
    <property type="entry name" value="WH_DNA-bd_sf"/>
</dbReference>